<keyword evidence="9" id="KW-1185">Reference proteome</keyword>
<dbReference type="PANTHER" id="PTHR10807">
    <property type="entry name" value="MYOTUBULARIN-RELATED"/>
    <property type="match status" value="1"/>
</dbReference>
<dbReference type="GO" id="GO:0005737">
    <property type="term" value="C:cytoplasm"/>
    <property type="evidence" value="ECO:0000318"/>
    <property type="project" value="GO_Central"/>
</dbReference>
<dbReference type="EMBL" id="GL377565">
    <property type="protein sequence ID" value="EFJ37924.1"/>
    <property type="molecule type" value="Genomic_DNA"/>
</dbReference>
<feature type="domain" description="HMA" evidence="5">
    <location>
        <begin position="955"/>
        <end position="1018"/>
    </location>
</feature>
<dbReference type="PANTHER" id="PTHR10807:SF8">
    <property type="entry name" value="PHOSPHATIDYLINOSITOL-3-PHOSPHATE PHOSPHATASE"/>
    <property type="match status" value="1"/>
</dbReference>
<dbReference type="InterPro" id="IPR013766">
    <property type="entry name" value="Thioredoxin_domain"/>
</dbReference>
<dbReference type="GO" id="GO:0004438">
    <property type="term" value="F:phosphatidylinositol-3-phosphate phosphatase activity"/>
    <property type="evidence" value="ECO:0000318"/>
    <property type="project" value="GO_Central"/>
</dbReference>
<dbReference type="InterPro" id="IPR029021">
    <property type="entry name" value="Prot-tyrosine_phosphatase-like"/>
</dbReference>
<feature type="region of interest" description="Disordered" evidence="3">
    <location>
        <begin position="1438"/>
        <end position="1464"/>
    </location>
</feature>
<keyword evidence="4" id="KW-0732">Signal</keyword>
<evidence type="ECO:0000313" key="9">
    <source>
        <dbReference type="Proteomes" id="UP000001514"/>
    </source>
</evidence>
<dbReference type="InterPro" id="IPR010569">
    <property type="entry name" value="Myotubularin-like_Pase_dom"/>
</dbReference>
<evidence type="ECO:0000256" key="4">
    <source>
        <dbReference type="SAM" id="SignalP"/>
    </source>
</evidence>
<dbReference type="GO" id="GO:0046856">
    <property type="term" value="P:phosphatidylinositol dephosphorylation"/>
    <property type="evidence" value="ECO:0000318"/>
    <property type="project" value="GO_Central"/>
</dbReference>
<dbReference type="Gramene" id="EFJ37924">
    <property type="protein sequence ID" value="EFJ37924"/>
    <property type="gene ID" value="SELMODRAFT_437478"/>
</dbReference>
<dbReference type="InParanoid" id="D8QR58"/>
<dbReference type="InterPro" id="IPR011993">
    <property type="entry name" value="PH-like_dom_sf"/>
</dbReference>
<dbReference type="InterPro" id="IPR006121">
    <property type="entry name" value="HMA_dom"/>
</dbReference>
<feature type="compositionally biased region" description="Polar residues" evidence="3">
    <location>
        <begin position="1438"/>
        <end position="1447"/>
    </location>
</feature>
<evidence type="ECO:0008006" key="10">
    <source>
        <dbReference type="Google" id="ProtNLM"/>
    </source>
</evidence>
<dbReference type="InterPro" id="IPR036249">
    <property type="entry name" value="Thioredoxin-like_sf"/>
</dbReference>
<dbReference type="Gene3D" id="3.40.30.10">
    <property type="entry name" value="Glutaredoxin"/>
    <property type="match status" value="1"/>
</dbReference>
<dbReference type="PROSITE" id="PS50846">
    <property type="entry name" value="HMA_2"/>
    <property type="match status" value="1"/>
</dbReference>
<proteinExistence type="inferred from homology"/>
<feature type="binding site" evidence="2">
    <location>
        <begin position="1363"/>
        <end position="1364"/>
    </location>
    <ligand>
        <name>substrate</name>
    </ligand>
</feature>
<evidence type="ECO:0000256" key="2">
    <source>
        <dbReference type="PIRSR" id="PIRSR630564-2"/>
    </source>
</evidence>
<dbReference type="PROSITE" id="PS51339">
    <property type="entry name" value="PPASE_MYOTUBULARIN"/>
    <property type="match status" value="1"/>
</dbReference>
<dbReference type="Pfam" id="PF06602">
    <property type="entry name" value="Myotub-related"/>
    <property type="match status" value="2"/>
</dbReference>
<feature type="signal peptide" evidence="4">
    <location>
        <begin position="1"/>
        <end position="20"/>
    </location>
</feature>
<dbReference type="GO" id="GO:0106018">
    <property type="term" value="F:phosphatidylinositol-3,5-bisphosphate phosphatase activity"/>
    <property type="evidence" value="ECO:0000318"/>
    <property type="project" value="GO_Central"/>
</dbReference>
<dbReference type="HOGENOM" id="CLU_238610_0_0_1"/>
<dbReference type="GO" id="GO:0046872">
    <property type="term" value="F:metal ion binding"/>
    <property type="evidence" value="ECO:0007669"/>
    <property type="project" value="InterPro"/>
</dbReference>
<evidence type="ECO:0000259" key="5">
    <source>
        <dbReference type="PROSITE" id="PS50846"/>
    </source>
</evidence>
<dbReference type="SUPFAM" id="SSF52799">
    <property type="entry name" value="(Phosphotyrosine protein) phosphatases II"/>
    <property type="match status" value="1"/>
</dbReference>
<evidence type="ECO:0000256" key="1">
    <source>
        <dbReference type="ARBA" id="ARBA00007471"/>
    </source>
</evidence>
<sequence>MEFLAVLLGAIVLLRSIAGAAELQWKPLQSWGELQDHDLILCLATFPWNGEAKSFMREFLELLSRERPECAGNLELRIAHTHRDEQRTWMYLTLHKSGETFQYRGKLSAERVLAAVDHALVSELFQPLHTFGVLQEFIGSTDRAFVLVDLCGWTLETGRIVEDYENNEPKFGQPESLLYETANETSSCGSRRDELVFSSFYRNLTEAASASFLTPLSARFGVITLAQVLEDAGLEIPDGKPWFLLRRTEDISRSWRVLDDPALLDDFLENTGVVVDEVDQDTQEIPRDRPSVFLFLSFSPELRGESIEALRIVREVARYYESSPQWKTSRNDSKVVPVVIEQDQPVMFRGVVVKNGQTITLGQKDLGAGIARILQLLLQGTGGKDDPETTAVVDKGTSQDITAESVHETSQGDFGAESQANGEDEGMQGQENSKVAQDVTMEISTEGTNEAMQEHEDMKSQEDVDEWRFNFGFFDSAYALQEFLTGTSNSRPSLVAVFPDRNARYVYPDDIPLSFEGLVEFLDGTLSGGVLATLKSTRAPVVSRKAVTPPFVNRDFHRTHPVPSVSLETFPELVMGFRKGRTNSSKSSSTSLVMFTLPWCGFCKRMELAMHEVYKYFLIQGKDDSKSVELIVPSFYQMDCGSNDCSHILANVVENQEFPSLLLFPSKDKDKVSVYKGAPTVSGILHFIAKHGTSTVQPPSTITIQQNLDETSQEGERIGIGHVLLATEKLSANSPNFANSAVLIVSVTDNYVVGLVMNKDMPKEELLAVDQRHNVKIGYGGPLYTRPKYIFTFTRLQNLEGFGTVSYGLSAGANAISRRHVSVGRRAATDKHLNCRGTVASKFKGGSIELGHDQEQSAADHDHALQLVRAVRSQRQWIAHRGVTVEGDALGFGHEYPTDPRLTRGAEARFFQSPVASAREWWYNRVWKEEPYDDGDDEMEDRLKDSDDTSSQYSENVVVLKVGIHCEECKRIVGDALWAMQGVDRVDVDKLRQKVTVTGKVSTKRVLRTVQRTGKRVELWKIGGDSKREASSSEISAAHSHHERGFVESNGRDLKYKWKLCPMKQAKQVVQAGPTVSKHGYGLLLPGEDAIAESSGVLLVNIDRPGTLLLTSFRLVFLHGEQVCNMGTIPLATIEKFSKQQAVRPPGPRSSISPRRLLQIVGKDLRTIVFGFSPHVKHRRIIFDALQRLTRPARLWDLYAFSAEWAKSCLGFDSDPRVRLQSEYERIISHHKSYWTLSDVNSDYMLCATYPSLLVMPKSLSNEEFQQGADFRARGRLPTLSWQHPDNGAVLARSSQPLVGIMMNSRSIADEKLVAALCGRRRKLYIVDARPRKNALANGAMGGGSESSANYSHCEVVFLGIDNIHAMRDSLGRLRDYLDTFGASSSDGDGWDRTTQLVSLAQLMLDPYYRTFAGFQALIEKDWLAFGHPFADRLGTPTMASSESVRSTPAAPARPHPNPNTTSGTTYDTSPIFLQWFDCVSQLVRLYHRAFEFSGAFLVEFMDSVLSCRFGNFLCNSEKERVQARIAESACIWTHFRRLQSVESKYNNCFYIPASRLLPSPAALAPSLWPEYYLRWNFHPEKSSGYSLQDHIQDEIRGMFQRASSSEQGKNQAENKVQNLMSIIDALHDELEGEKRARALAVADAIRARKETAFIKHAVETLGCEISFPSPEDLGMLETQLYHQRQHRHRQEQQDQSSAATNKAPDVISVSVVSGIDISARQAVKKEAQGDAKDSCNWPKAQCPRSESAVEQIRVDYDALEQLSMDDLYFQSSLQAPRLT</sequence>
<dbReference type="STRING" id="88036.D8QR58"/>
<feature type="domain" description="Thioredoxin" evidence="7">
    <location>
        <begin position="533"/>
        <end position="693"/>
    </location>
</feature>
<dbReference type="eggNOG" id="KOG4471">
    <property type="taxonomic scope" value="Eukaryota"/>
</dbReference>
<reference evidence="8 9" key="1">
    <citation type="journal article" date="2011" name="Science">
        <title>The Selaginella genome identifies genetic changes associated with the evolution of vascular plants.</title>
        <authorList>
            <person name="Banks J.A."/>
            <person name="Nishiyama T."/>
            <person name="Hasebe M."/>
            <person name="Bowman J.L."/>
            <person name="Gribskov M."/>
            <person name="dePamphilis C."/>
            <person name="Albert V.A."/>
            <person name="Aono N."/>
            <person name="Aoyama T."/>
            <person name="Ambrose B.A."/>
            <person name="Ashton N.W."/>
            <person name="Axtell M.J."/>
            <person name="Barker E."/>
            <person name="Barker M.S."/>
            <person name="Bennetzen J.L."/>
            <person name="Bonawitz N.D."/>
            <person name="Chapple C."/>
            <person name="Cheng C."/>
            <person name="Correa L.G."/>
            <person name="Dacre M."/>
            <person name="DeBarry J."/>
            <person name="Dreyer I."/>
            <person name="Elias M."/>
            <person name="Engstrom E.M."/>
            <person name="Estelle M."/>
            <person name="Feng L."/>
            <person name="Finet C."/>
            <person name="Floyd S.K."/>
            <person name="Frommer W.B."/>
            <person name="Fujita T."/>
            <person name="Gramzow L."/>
            <person name="Gutensohn M."/>
            <person name="Harholt J."/>
            <person name="Hattori M."/>
            <person name="Heyl A."/>
            <person name="Hirai T."/>
            <person name="Hiwatashi Y."/>
            <person name="Ishikawa M."/>
            <person name="Iwata M."/>
            <person name="Karol K.G."/>
            <person name="Koehler B."/>
            <person name="Kolukisaoglu U."/>
            <person name="Kubo M."/>
            <person name="Kurata T."/>
            <person name="Lalonde S."/>
            <person name="Li K."/>
            <person name="Li Y."/>
            <person name="Litt A."/>
            <person name="Lyons E."/>
            <person name="Manning G."/>
            <person name="Maruyama T."/>
            <person name="Michael T.P."/>
            <person name="Mikami K."/>
            <person name="Miyazaki S."/>
            <person name="Morinaga S."/>
            <person name="Murata T."/>
            <person name="Mueller-Roeber B."/>
            <person name="Nelson D.R."/>
            <person name="Obara M."/>
            <person name="Oguri Y."/>
            <person name="Olmstead R.G."/>
            <person name="Onodera N."/>
            <person name="Petersen B.L."/>
            <person name="Pils B."/>
            <person name="Prigge M."/>
            <person name="Rensing S.A."/>
            <person name="Riano-Pachon D.M."/>
            <person name="Roberts A.W."/>
            <person name="Sato Y."/>
            <person name="Scheller H.V."/>
            <person name="Schulz B."/>
            <person name="Schulz C."/>
            <person name="Shakirov E.V."/>
            <person name="Shibagaki N."/>
            <person name="Shinohara N."/>
            <person name="Shippen D.E."/>
            <person name="Soerensen I."/>
            <person name="Sotooka R."/>
            <person name="Sugimoto N."/>
            <person name="Sugita M."/>
            <person name="Sumikawa N."/>
            <person name="Tanurdzic M."/>
            <person name="Theissen G."/>
            <person name="Ulvskov P."/>
            <person name="Wakazuki S."/>
            <person name="Weng J.K."/>
            <person name="Willats W.W."/>
            <person name="Wipf D."/>
            <person name="Wolf P.G."/>
            <person name="Yang L."/>
            <person name="Zimmer A.D."/>
            <person name="Zhu Q."/>
            <person name="Mitros T."/>
            <person name="Hellsten U."/>
            <person name="Loque D."/>
            <person name="Otillar R."/>
            <person name="Salamov A."/>
            <person name="Schmutz J."/>
            <person name="Shapiro H."/>
            <person name="Lindquist E."/>
            <person name="Lucas S."/>
            <person name="Rokhsar D."/>
            <person name="Grigoriev I.V."/>
        </authorList>
    </citation>
    <scope>NUCLEOTIDE SEQUENCE [LARGE SCALE GENOMIC DNA]</scope>
</reference>
<dbReference type="CDD" id="cd00371">
    <property type="entry name" value="HMA"/>
    <property type="match status" value="1"/>
</dbReference>
<dbReference type="Proteomes" id="UP000001514">
    <property type="component" value="Unassembled WGS sequence"/>
</dbReference>
<feature type="chain" id="PRO_5003121116" description="Thioredoxin domain-containing protein" evidence="4">
    <location>
        <begin position="21"/>
        <end position="1780"/>
    </location>
</feature>
<evidence type="ECO:0000259" key="7">
    <source>
        <dbReference type="PROSITE" id="PS51352"/>
    </source>
</evidence>
<comment type="similarity">
    <text evidence="1">Belongs to the protein-tyrosine phosphatase family. Non-receptor class myotubularin subfamily.</text>
</comment>
<evidence type="ECO:0000313" key="8">
    <source>
        <dbReference type="EMBL" id="EFJ37924.1"/>
    </source>
</evidence>
<gene>
    <name evidence="8" type="ORF">SELMODRAFT_437478</name>
</gene>
<feature type="domain" description="Myotubularin phosphatase" evidence="6">
    <location>
        <begin position="1195"/>
        <end position="1573"/>
    </location>
</feature>
<feature type="region of interest" description="Disordered" evidence="3">
    <location>
        <begin position="1683"/>
        <end position="1703"/>
    </location>
</feature>
<dbReference type="SUPFAM" id="SSF52833">
    <property type="entry name" value="Thioredoxin-like"/>
    <property type="match status" value="1"/>
</dbReference>
<organism evidence="9">
    <name type="scientific">Selaginella moellendorffii</name>
    <name type="common">Spikemoss</name>
    <dbReference type="NCBI Taxonomy" id="88036"/>
    <lineage>
        <taxon>Eukaryota</taxon>
        <taxon>Viridiplantae</taxon>
        <taxon>Streptophyta</taxon>
        <taxon>Embryophyta</taxon>
        <taxon>Tracheophyta</taxon>
        <taxon>Lycopodiopsida</taxon>
        <taxon>Selaginellales</taxon>
        <taxon>Selaginellaceae</taxon>
        <taxon>Selaginella</taxon>
    </lineage>
</organism>
<dbReference type="SUPFAM" id="SSF55008">
    <property type="entry name" value="HMA, heavy metal-associated domain"/>
    <property type="match status" value="1"/>
</dbReference>
<dbReference type="Pfam" id="PF00403">
    <property type="entry name" value="HMA"/>
    <property type="match status" value="1"/>
</dbReference>
<dbReference type="SUPFAM" id="SSF143456">
    <property type="entry name" value="VC0467-like"/>
    <property type="match status" value="1"/>
</dbReference>
<dbReference type="InterPro" id="IPR036163">
    <property type="entry name" value="HMA_dom_sf"/>
</dbReference>
<protein>
    <recommendedName>
        <fullName evidence="10">Thioredoxin domain-containing protein</fullName>
    </recommendedName>
</protein>
<dbReference type="Gene3D" id="3.40.1740.10">
    <property type="entry name" value="VC0467-like"/>
    <property type="match status" value="1"/>
</dbReference>
<dbReference type="KEGG" id="smo:SELMODRAFT_437478"/>
<dbReference type="Gene3D" id="2.30.29.30">
    <property type="entry name" value="Pleckstrin-homology domain (PH domain)/Phosphotyrosine-binding domain (PTB)"/>
    <property type="match status" value="1"/>
</dbReference>
<feature type="region of interest" description="Disordered" evidence="3">
    <location>
        <begin position="383"/>
        <end position="436"/>
    </location>
</feature>
<dbReference type="Gene3D" id="3.30.70.100">
    <property type="match status" value="1"/>
</dbReference>
<dbReference type="eggNOG" id="KOG1603">
    <property type="taxonomic scope" value="Eukaryota"/>
</dbReference>
<name>D8QR58_SELML</name>
<dbReference type="SUPFAM" id="SSF50729">
    <property type="entry name" value="PH domain-like"/>
    <property type="match status" value="1"/>
</dbReference>
<evidence type="ECO:0000259" key="6">
    <source>
        <dbReference type="PROSITE" id="PS51339"/>
    </source>
</evidence>
<dbReference type="PROSITE" id="PS51352">
    <property type="entry name" value="THIOREDOXIN_2"/>
    <property type="match status" value="1"/>
</dbReference>
<dbReference type="InterPro" id="IPR030564">
    <property type="entry name" value="Myotubularin"/>
</dbReference>
<feature type="compositionally biased region" description="Polar residues" evidence="3">
    <location>
        <begin position="396"/>
        <end position="412"/>
    </location>
</feature>
<accession>D8QR58</accession>
<evidence type="ECO:0000256" key="3">
    <source>
        <dbReference type="SAM" id="MobiDB-lite"/>
    </source>
</evidence>